<keyword evidence="2 6" id="KW-0698">rRNA processing</keyword>
<organism evidence="8 9">
    <name type="scientific">Vibrio ulleungensis</name>
    <dbReference type="NCBI Taxonomy" id="2807619"/>
    <lineage>
        <taxon>Bacteria</taxon>
        <taxon>Pseudomonadati</taxon>
        <taxon>Pseudomonadota</taxon>
        <taxon>Gammaproteobacteria</taxon>
        <taxon>Vibrionales</taxon>
        <taxon>Vibrionaceae</taxon>
        <taxon>Vibrio</taxon>
    </lineage>
</organism>
<evidence type="ECO:0000313" key="8">
    <source>
        <dbReference type="EMBL" id="MBM7036008.1"/>
    </source>
</evidence>
<dbReference type="Proteomes" id="UP000809621">
    <property type="component" value="Unassembled WGS sequence"/>
</dbReference>
<comment type="function">
    <text evidence="6">Specifically methylates the adenine in position 1618 of 23S rRNA.</text>
</comment>
<dbReference type="EMBL" id="JAFEUM010000002">
    <property type="protein sequence ID" value="MBM7036008.1"/>
    <property type="molecule type" value="Genomic_DNA"/>
</dbReference>
<feature type="region of interest" description="Disordered" evidence="7">
    <location>
        <begin position="203"/>
        <end position="234"/>
    </location>
</feature>
<evidence type="ECO:0000256" key="4">
    <source>
        <dbReference type="ARBA" id="ARBA00022679"/>
    </source>
</evidence>
<name>A0ABS2HIK9_9VIBR</name>
<dbReference type="RefSeq" id="WP_205157619.1">
    <property type="nucleotide sequence ID" value="NZ_JAFEUM010000002.1"/>
</dbReference>
<evidence type="ECO:0000256" key="6">
    <source>
        <dbReference type="HAMAP-Rule" id="MF_01848"/>
    </source>
</evidence>
<dbReference type="InterPro" id="IPR029063">
    <property type="entry name" value="SAM-dependent_MTases_sf"/>
</dbReference>
<protein>
    <recommendedName>
        <fullName evidence="6">Ribosomal RNA large subunit methyltransferase F</fullName>
        <ecNumber evidence="6">2.1.1.181</ecNumber>
    </recommendedName>
    <alternativeName>
        <fullName evidence="6">23S rRNA mA1618 methyltransferase</fullName>
    </alternativeName>
    <alternativeName>
        <fullName evidence="6">rRNA adenine N-6-methyltransferase</fullName>
    </alternativeName>
</protein>
<keyword evidence="9" id="KW-1185">Reference proteome</keyword>
<evidence type="ECO:0000256" key="3">
    <source>
        <dbReference type="ARBA" id="ARBA00022603"/>
    </source>
</evidence>
<dbReference type="SUPFAM" id="SSF53335">
    <property type="entry name" value="S-adenosyl-L-methionine-dependent methyltransferases"/>
    <property type="match status" value="1"/>
</dbReference>
<feature type="compositionally biased region" description="Polar residues" evidence="7">
    <location>
        <begin position="206"/>
        <end position="234"/>
    </location>
</feature>
<evidence type="ECO:0000256" key="5">
    <source>
        <dbReference type="ARBA" id="ARBA00022691"/>
    </source>
</evidence>
<comment type="catalytic activity">
    <reaction evidence="6">
        <text>adenosine(1618) in 23S rRNA + S-adenosyl-L-methionine = N(6)-methyladenosine(1618) in 23S rRNA + S-adenosyl-L-homocysteine + H(+)</text>
        <dbReference type="Rhea" id="RHEA:16497"/>
        <dbReference type="Rhea" id="RHEA-COMP:10229"/>
        <dbReference type="Rhea" id="RHEA-COMP:10231"/>
        <dbReference type="ChEBI" id="CHEBI:15378"/>
        <dbReference type="ChEBI" id="CHEBI:57856"/>
        <dbReference type="ChEBI" id="CHEBI:59789"/>
        <dbReference type="ChEBI" id="CHEBI:74411"/>
        <dbReference type="ChEBI" id="CHEBI:74449"/>
        <dbReference type="EC" id="2.1.1.181"/>
    </reaction>
</comment>
<dbReference type="PANTHER" id="PTHR13393:SF0">
    <property type="entry name" value="RNA N6-ADENOSINE-METHYLTRANSFERASE METTL16"/>
    <property type="match status" value="1"/>
</dbReference>
<dbReference type="PIRSF" id="PIRSF029038">
    <property type="entry name" value="Mtase_YbiN_prd"/>
    <property type="match status" value="1"/>
</dbReference>
<accession>A0ABS2HIK9</accession>
<dbReference type="Pfam" id="PF05971">
    <property type="entry name" value="Methyltransf_10"/>
    <property type="match status" value="1"/>
</dbReference>
<evidence type="ECO:0000256" key="2">
    <source>
        <dbReference type="ARBA" id="ARBA00022552"/>
    </source>
</evidence>
<comment type="similarity">
    <text evidence="6">Belongs to the methyltransferase superfamily. METTL16/RlmF family.</text>
</comment>
<gene>
    <name evidence="6 8" type="primary">rlmF</name>
    <name evidence="8" type="ORF">JQC93_06255</name>
</gene>
<evidence type="ECO:0000256" key="1">
    <source>
        <dbReference type="ARBA" id="ARBA00022490"/>
    </source>
</evidence>
<comment type="caution">
    <text evidence="8">The sequence shown here is derived from an EMBL/GenBank/DDBJ whole genome shotgun (WGS) entry which is preliminary data.</text>
</comment>
<keyword evidence="4 6" id="KW-0808">Transferase</keyword>
<dbReference type="InterPro" id="IPR016909">
    <property type="entry name" value="rRNA_lsu_MeTfrase_F"/>
</dbReference>
<dbReference type="InterPro" id="IPR010286">
    <property type="entry name" value="METTL16/RlmF"/>
</dbReference>
<dbReference type="HAMAP" id="MF_01848">
    <property type="entry name" value="23SrRNA_methyltr_F"/>
    <property type="match status" value="1"/>
</dbReference>
<dbReference type="CDD" id="cd02440">
    <property type="entry name" value="AdoMet_MTases"/>
    <property type="match status" value="1"/>
</dbReference>
<dbReference type="PANTHER" id="PTHR13393">
    <property type="entry name" value="SAM-DEPENDENT METHYLTRANSFERASE"/>
    <property type="match status" value="1"/>
</dbReference>
<dbReference type="Gene3D" id="3.40.50.150">
    <property type="entry name" value="Vaccinia Virus protein VP39"/>
    <property type="match status" value="1"/>
</dbReference>
<keyword evidence="1 6" id="KW-0963">Cytoplasm</keyword>
<proteinExistence type="inferred from homology"/>
<evidence type="ECO:0000256" key="7">
    <source>
        <dbReference type="SAM" id="MobiDB-lite"/>
    </source>
</evidence>
<reference evidence="8 9" key="1">
    <citation type="submission" date="2021-02" db="EMBL/GenBank/DDBJ databases">
        <authorList>
            <person name="Park J.-S."/>
        </authorList>
    </citation>
    <scope>NUCLEOTIDE SEQUENCE [LARGE SCALE GENOMIC DNA]</scope>
    <source>
        <strain evidence="8 9">188UL20-2</strain>
    </source>
</reference>
<evidence type="ECO:0000313" key="9">
    <source>
        <dbReference type="Proteomes" id="UP000809621"/>
    </source>
</evidence>
<dbReference type="EC" id="2.1.1.181" evidence="6"/>
<dbReference type="NCBIfam" id="NF008725">
    <property type="entry name" value="PRK11727.1"/>
    <property type="match status" value="1"/>
</dbReference>
<keyword evidence="3 6" id="KW-0489">Methyltransferase</keyword>
<dbReference type="GO" id="GO:0052907">
    <property type="term" value="F:23S rRNA (adenine(1618)-N(6))-methyltransferase activity"/>
    <property type="evidence" value="ECO:0007669"/>
    <property type="project" value="UniProtKB-EC"/>
</dbReference>
<sequence length="331" mass="37028">MSNNKTKATLLVSKNKSKAGLHPNNRHQGRYPMKALCQVTPELGEHLITAKSGDLSINFSDPKSVKLLNKALLAHSYGVQQWDIPQGYLCPPIPGRADYVHRLHEMVCRDLDSNDVSVNALDVGTGANCIYPIVGASQYRWNCVGSDIDPVSINNAHSIIENNIHLKEHIECRLQVNDRHFFTSIIQPKERYHVTMCNPPFHKSMQDAQQGSQRKVANLSKNKGQGASKSSKTATLNFGGQSNELWCSGGEEAFIRNMALESQKFAEQVIWFSTLISKKENVRQLKRALEKTSALEMMVVEMNQGQKVSRFAAWTFMGKTQRKAFAVSISK</sequence>
<comment type="subcellular location">
    <subcellularLocation>
        <location evidence="6">Cytoplasm</location>
    </subcellularLocation>
</comment>
<keyword evidence="5 6" id="KW-0949">S-adenosyl-L-methionine</keyword>